<feature type="region of interest" description="Disordered" evidence="2">
    <location>
        <begin position="131"/>
        <end position="158"/>
    </location>
</feature>
<dbReference type="PANTHER" id="PTHR11941:SF27">
    <property type="entry name" value="ETHYLMALONYL-COA DECARBOXYLASE"/>
    <property type="match status" value="1"/>
</dbReference>
<organism evidence="3 4">
    <name type="scientific">Jimgerdemannia flammicorona</name>
    <dbReference type="NCBI Taxonomy" id="994334"/>
    <lineage>
        <taxon>Eukaryota</taxon>
        <taxon>Fungi</taxon>
        <taxon>Fungi incertae sedis</taxon>
        <taxon>Mucoromycota</taxon>
        <taxon>Mucoromycotina</taxon>
        <taxon>Endogonomycetes</taxon>
        <taxon>Endogonales</taxon>
        <taxon>Endogonaceae</taxon>
        <taxon>Jimgerdemannia</taxon>
    </lineage>
</organism>
<name>A0A433D967_9FUNG</name>
<comment type="caution">
    <text evidence="3">The sequence shown here is derived from an EMBL/GenBank/DDBJ whole genome shotgun (WGS) entry which is preliminary data.</text>
</comment>
<dbReference type="CDD" id="cd06558">
    <property type="entry name" value="crotonase-like"/>
    <property type="match status" value="1"/>
</dbReference>
<evidence type="ECO:0000256" key="2">
    <source>
        <dbReference type="SAM" id="MobiDB-lite"/>
    </source>
</evidence>
<dbReference type="GO" id="GO:0005829">
    <property type="term" value="C:cytosol"/>
    <property type="evidence" value="ECO:0007669"/>
    <property type="project" value="TreeGrafter"/>
</dbReference>
<proteinExistence type="predicted"/>
<evidence type="ECO:0000313" key="4">
    <source>
        <dbReference type="Proteomes" id="UP000268093"/>
    </source>
</evidence>
<dbReference type="PANTHER" id="PTHR11941">
    <property type="entry name" value="ENOYL-COA HYDRATASE-RELATED"/>
    <property type="match status" value="1"/>
</dbReference>
<dbReference type="InterPro" id="IPR001753">
    <property type="entry name" value="Enoyl-CoA_hydra/iso"/>
</dbReference>
<evidence type="ECO:0000313" key="3">
    <source>
        <dbReference type="EMBL" id="RUP47161.1"/>
    </source>
</evidence>
<sequence length="362" mass="39003">MHLLRHLNLRSILSAPRLLPPLASAHPYTTHAHHSHSSASFLSPHDPLPTIREQLRAIGEGSVDFNPDHAPGVALITLNNPAKHNALSGKMMAELADVVDTLEKWTRIESMERTELVGIVLTGSEGKSFCAGLGERQQPSRSASLPNPFHHPTPTDLSAAKSHLLTPTAGLTFSVLMQHTLTRLRNLPLFSVAGINGPALGGGAELATACDHRCMPHPAHKPAARIQFVQVKMGVTPGWGGGARLVELVGRSRALRLLGSTELVDATMGEEIGLVDVVAKEDESVVQAATKFLGAYVGPEGERNPVEAVRGMKRIVANATRLGAVTVEEVESAQLYEREVFGRCWGSEANLRAVNRPREKKR</sequence>
<accession>A0A433D967</accession>
<dbReference type="GO" id="GO:0006635">
    <property type="term" value="P:fatty acid beta-oxidation"/>
    <property type="evidence" value="ECO:0007669"/>
    <property type="project" value="TreeGrafter"/>
</dbReference>
<dbReference type="InterPro" id="IPR029045">
    <property type="entry name" value="ClpP/crotonase-like_dom_sf"/>
</dbReference>
<dbReference type="Gene3D" id="3.90.226.10">
    <property type="entry name" value="2-enoyl-CoA Hydratase, Chain A, domain 1"/>
    <property type="match status" value="1"/>
</dbReference>
<dbReference type="SUPFAM" id="SSF52096">
    <property type="entry name" value="ClpP/crotonase"/>
    <property type="match status" value="1"/>
</dbReference>
<dbReference type="Pfam" id="PF00378">
    <property type="entry name" value="ECH_1"/>
    <property type="match status" value="2"/>
</dbReference>
<dbReference type="OrthoDB" id="410701at2759"/>
<dbReference type="GO" id="GO:0016829">
    <property type="term" value="F:lyase activity"/>
    <property type="evidence" value="ECO:0007669"/>
    <property type="project" value="UniProtKB-KW"/>
</dbReference>
<dbReference type="AlphaFoldDB" id="A0A433D967"/>
<dbReference type="EMBL" id="RBNI01004894">
    <property type="protein sequence ID" value="RUP47161.1"/>
    <property type="molecule type" value="Genomic_DNA"/>
</dbReference>
<gene>
    <name evidence="3" type="ORF">BC936DRAFT_146066</name>
</gene>
<dbReference type="Proteomes" id="UP000268093">
    <property type="component" value="Unassembled WGS sequence"/>
</dbReference>
<evidence type="ECO:0000256" key="1">
    <source>
        <dbReference type="ARBA" id="ARBA00023239"/>
    </source>
</evidence>
<protein>
    <submittedName>
        <fullName evidence="3">ClpP/crotonase-like domain-containing protein</fullName>
    </submittedName>
</protein>
<keyword evidence="4" id="KW-1185">Reference proteome</keyword>
<reference evidence="3 4" key="1">
    <citation type="journal article" date="2018" name="New Phytol.">
        <title>Phylogenomics of Endogonaceae and evolution of mycorrhizas within Mucoromycota.</title>
        <authorList>
            <person name="Chang Y."/>
            <person name="Desiro A."/>
            <person name="Na H."/>
            <person name="Sandor L."/>
            <person name="Lipzen A."/>
            <person name="Clum A."/>
            <person name="Barry K."/>
            <person name="Grigoriev I.V."/>
            <person name="Martin F.M."/>
            <person name="Stajich J.E."/>
            <person name="Smith M.E."/>
            <person name="Bonito G."/>
            <person name="Spatafora J.W."/>
        </authorList>
    </citation>
    <scope>NUCLEOTIDE SEQUENCE [LARGE SCALE GENOMIC DNA]</scope>
    <source>
        <strain evidence="3 4">GMNB39</strain>
    </source>
</reference>
<keyword evidence="1" id="KW-0456">Lyase</keyword>